<organism evidence="2 3">
    <name type="scientific">Niastella populi</name>
    <dbReference type="NCBI Taxonomy" id="550983"/>
    <lineage>
        <taxon>Bacteria</taxon>
        <taxon>Pseudomonadati</taxon>
        <taxon>Bacteroidota</taxon>
        <taxon>Chitinophagia</taxon>
        <taxon>Chitinophagales</taxon>
        <taxon>Chitinophagaceae</taxon>
        <taxon>Niastella</taxon>
    </lineage>
</organism>
<keyword evidence="1" id="KW-1133">Transmembrane helix</keyword>
<name>A0A1V9EGZ1_9BACT</name>
<gene>
    <name evidence="2" type="ORF">A4R26_32260</name>
</gene>
<dbReference type="EMBL" id="LWBP01000255">
    <property type="protein sequence ID" value="OQP45410.1"/>
    <property type="molecule type" value="Genomic_DNA"/>
</dbReference>
<dbReference type="AlphaFoldDB" id="A0A1V9EGZ1"/>
<evidence type="ECO:0000256" key="1">
    <source>
        <dbReference type="SAM" id="Phobius"/>
    </source>
</evidence>
<comment type="caution">
    <text evidence="2">The sequence shown here is derived from an EMBL/GenBank/DDBJ whole genome shotgun (WGS) entry which is preliminary data.</text>
</comment>
<reference evidence="3" key="1">
    <citation type="submission" date="2016-04" db="EMBL/GenBank/DDBJ databases">
        <authorList>
            <person name="Chen L."/>
            <person name="Zhuang W."/>
            <person name="Wang G."/>
        </authorList>
    </citation>
    <scope>NUCLEOTIDE SEQUENCE [LARGE SCALE GENOMIC DNA]</scope>
    <source>
        <strain evidence="3">208</strain>
    </source>
</reference>
<keyword evidence="3" id="KW-1185">Reference proteome</keyword>
<protein>
    <submittedName>
        <fullName evidence="2">Uncharacterized protein</fullName>
    </submittedName>
</protein>
<feature type="transmembrane region" description="Helical" evidence="1">
    <location>
        <begin position="61"/>
        <end position="79"/>
    </location>
</feature>
<accession>A0A1V9EGZ1</accession>
<evidence type="ECO:0000313" key="3">
    <source>
        <dbReference type="Proteomes" id="UP000192276"/>
    </source>
</evidence>
<proteinExistence type="predicted"/>
<keyword evidence="1" id="KW-0472">Membrane</keyword>
<dbReference type="Proteomes" id="UP000192276">
    <property type="component" value="Unassembled WGS sequence"/>
</dbReference>
<keyword evidence="1" id="KW-0812">Transmembrane</keyword>
<evidence type="ECO:0000313" key="2">
    <source>
        <dbReference type="EMBL" id="OQP45410.1"/>
    </source>
</evidence>
<sequence>MVIRWRWCISTNTDQKIAKLILKVSAEQPNEILKDKDIQIEVDNSTWLRSIRVFLQDNPEAFLSLLVIPLLIWLYRLAFGRKKKASLSIPR</sequence>